<sequence length="128" mass="15043">MSEAAANGHLGVIRWLLSNRREGSTSVALWWALMRNHLDVVLFLQIHRPEDFSFLAADCMHYSCMELIELVLHHYADKVDRCEFEVPTWDWRFNEWCAKMNLQRVRGDISSTWWVCESASLRSENVAE</sequence>
<dbReference type="EMBL" id="RCML01001147">
    <property type="protein sequence ID" value="KAG2965056.1"/>
    <property type="molecule type" value="Genomic_DNA"/>
</dbReference>
<dbReference type="EMBL" id="RCMI01001168">
    <property type="protein sequence ID" value="KAG2889366.1"/>
    <property type="molecule type" value="Genomic_DNA"/>
</dbReference>
<dbReference type="InterPro" id="IPR036770">
    <property type="entry name" value="Ankyrin_rpt-contain_sf"/>
</dbReference>
<proteinExistence type="predicted"/>
<dbReference type="Gene3D" id="1.25.40.20">
    <property type="entry name" value="Ankyrin repeat-containing domain"/>
    <property type="match status" value="1"/>
</dbReference>
<comment type="caution">
    <text evidence="4">The sequence shown here is derived from an EMBL/GenBank/DDBJ whole genome shotgun (WGS) entry which is preliminary data.</text>
</comment>
<evidence type="ECO:0000313" key="4">
    <source>
        <dbReference type="EMBL" id="KAG2965056.1"/>
    </source>
</evidence>
<dbReference type="Proteomes" id="UP000697107">
    <property type="component" value="Unassembled WGS sequence"/>
</dbReference>
<organism evidence="4 6">
    <name type="scientific">Phytophthora cactorum</name>
    <dbReference type="NCBI Taxonomy" id="29920"/>
    <lineage>
        <taxon>Eukaryota</taxon>
        <taxon>Sar</taxon>
        <taxon>Stramenopiles</taxon>
        <taxon>Oomycota</taxon>
        <taxon>Peronosporomycetes</taxon>
        <taxon>Peronosporales</taxon>
        <taxon>Peronosporaceae</taxon>
        <taxon>Phytophthora</taxon>
    </lineage>
</organism>
<dbReference type="Proteomes" id="UP000736787">
    <property type="component" value="Unassembled WGS sequence"/>
</dbReference>
<gene>
    <name evidence="1" type="ORF">PC113_g20154</name>
    <name evidence="2" type="ORF">PC115_g19781</name>
    <name evidence="3" type="ORF">PC117_g22053</name>
    <name evidence="4" type="ORF">PC118_g19973</name>
    <name evidence="5" type="ORF">PC129_g18928</name>
</gene>
<evidence type="ECO:0000313" key="5">
    <source>
        <dbReference type="EMBL" id="KAG3210076.1"/>
    </source>
</evidence>
<accession>A0A8T1FA39</accession>
<dbReference type="EMBL" id="RCMG01001119">
    <property type="protein sequence ID" value="KAG2835785.1"/>
    <property type="molecule type" value="Genomic_DNA"/>
</dbReference>
<name>A0A8T1FA39_9STRA</name>
<dbReference type="Proteomes" id="UP000760860">
    <property type="component" value="Unassembled WGS sequence"/>
</dbReference>
<evidence type="ECO:0008006" key="7">
    <source>
        <dbReference type="Google" id="ProtNLM"/>
    </source>
</evidence>
<dbReference type="EMBL" id="RCMV01001153">
    <property type="protein sequence ID" value="KAG3210076.1"/>
    <property type="molecule type" value="Genomic_DNA"/>
</dbReference>
<dbReference type="PANTHER" id="PTHR46586">
    <property type="entry name" value="ANKYRIN REPEAT-CONTAINING PROTEIN"/>
    <property type="match status" value="1"/>
</dbReference>
<dbReference type="VEuPathDB" id="FungiDB:PC110_g3538"/>
<dbReference type="InterPro" id="IPR052050">
    <property type="entry name" value="SecEffector_AnkRepeat"/>
</dbReference>
<protein>
    <recommendedName>
        <fullName evidence="7">Ankyrin repeat-containing domain</fullName>
    </recommendedName>
</protein>
<reference evidence="4" key="1">
    <citation type="submission" date="2018-10" db="EMBL/GenBank/DDBJ databases">
        <title>Effector identification in a new, highly contiguous assembly of the strawberry crown rot pathogen Phytophthora cactorum.</title>
        <authorList>
            <person name="Armitage A.D."/>
            <person name="Nellist C.F."/>
            <person name="Bates H."/>
            <person name="Vickerstaff R.J."/>
            <person name="Harrison R.J."/>
        </authorList>
    </citation>
    <scope>NUCLEOTIDE SEQUENCE</scope>
    <source>
        <strain evidence="1">15-7</strain>
        <strain evidence="2">4032</strain>
        <strain evidence="3">4040</strain>
        <strain evidence="4">P415</strain>
        <strain evidence="5">P421</strain>
    </source>
</reference>
<dbReference type="Proteomes" id="UP000774804">
    <property type="component" value="Unassembled WGS sequence"/>
</dbReference>
<dbReference type="SUPFAM" id="SSF48403">
    <property type="entry name" value="Ankyrin repeat"/>
    <property type="match status" value="1"/>
</dbReference>
<dbReference type="AlphaFoldDB" id="A0A8T1FA39"/>
<dbReference type="PANTHER" id="PTHR46586:SF3">
    <property type="entry name" value="ANKYRIN REPEAT-CONTAINING PROTEIN"/>
    <property type="match status" value="1"/>
</dbReference>
<evidence type="ECO:0000313" key="1">
    <source>
        <dbReference type="EMBL" id="KAG2835785.1"/>
    </source>
</evidence>
<evidence type="ECO:0000313" key="6">
    <source>
        <dbReference type="Proteomes" id="UP000697107"/>
    </source>
</evidence>
<evidence type="ECO:0000313" key="3">
    <source>
        <dbReference type="EMBL" id="KAG2900125.1"/>
    </source>
</evidence>
<dbReference type="EMBL" id="RCMK01001172">
    <property type="protein sequence ID" value="KAG2900125.1"/>
    <property type="molecule type" value="Genomic_DNA"/>
</dbReference>
<evidence type="ECO:0000313" key="2">
    <source>
        <dbReference type="EMBL" id="KAG2889366.1"/>
    </source>
</evidence>
<dbReference type="Proteomes" id="UP000735874">
    <property type="component" value="Unassembled WGS sequence"/>
</dbReference>